<keyword evidence="3" id="KW-1185">Reference proteome</keyword>
<sequence length="89" mass="8625">MAELDSWVAALEKELGLPAGTVDVHAVLDLARDAAHAVARPAAPVTTYAVGYADGLAAAGGLGAAASGDPDAADKASGLAGRWAAEAQG</sequence>
<comment type="caution">
    <text evidence="2">The sequence shown here is derived from an EMBL/GenBank/DDBJ whole genome shotgun (WGS) entry which is preliminary data.</text>
</comment>
<dbReference type="Pfam" id="PF20058">
    <property type="entry name" value="DUF6457"/>
    <property type="match status" value="1"/>
</dbReference>
<feature type="domain" description="DUF6457" evidence="1">
    <location>
        <begin position="2"/>
        <end position="87"/>
    </location>
</feature>
<dbReference type="InterPro" id="IPR045598">
    <property type="entry name" value="DUF6457"/>
</dbReference>
<gene>
    <name evidence="2" type="ORF">APR03_000831</name>
</gene>
<organism evidence="2 3">
    <name type="scientific">Promicromonospora thailandica</name>
    <dbReference type="NCBI Taxonomy" id="765201"/>
    <lineage>
        <taxon>Bacteria</taxon>
        <taxon>Bacillati</taxon>
        <taxon>Actinomycetota</taxon>
        <taxon>Actinomycetes</taxon>
        <taxon>Micrococcales</taxon>
        <taxon>Promicromonosporaceae</taxon>
        <taxon>Promicromonospora</taxon>
    </lineage>
</organism>
<dbReference type="AlphaFoldDB" id="A0A9X2FY52"/>
<proteinExistence type="predicted"/>
<accession>A0A9X2FY52</accession>
<dbReference type="Proteomes" id="UP001139493">
    <property type="component" value="Unassembled WGS sequence"/>
</dbReference>
<protein>
    <recommendedName>
        <fullName evidence="1">DUF6457 domain-containing protein</fullName>
    </recommendedName>
</protein>
<name>A0A9X2FY52_9MICO</name>
<dbReference type="RefSeq" id="WP_253833085.1">
    <property type="nucleotide sequence ID" value="NZ_JAMTCS010000002.1"/>
</dbReference>
<evidence type="ECO:0000313" key="3">
    <source>
        <dbReference type="Proteomes" id="UP001139493"/>
    </source>
</evidence>
<evidence type="ECO:0000313" key="2">
    <source>
        <dbReference type="EMBL" id="MCP2263500.1"/>
    </source>
</evidence>
<evidence type="ECO:0000259" key="1">
    <source>
        <dbReference type="Pfam" id="PF20058"/>
    </source>
</evidence>
<reference evidence="2" key="1">
    <citation type="submission" date="2022-06" db="EMBL/GenBank/DDBJ databases">
        <title>Genomic Encyclopedia of Archaeal and Bacterial Type Strains, Phase II (KMG-II): from individual species to whole genera.</title>
        <authorList>
            <person name="Goeker M."/>
        </authorList>
    </citation>
    <scope>NUCLEOTIDE SEQUENCE</scope>
    <source>
        <strain evidence="2">DSM 26652</strain>
    </source>
</reference>
<dbReference type="EMBL" id="JAMTCS010000002">
    <property type="protein sequence ID" value="MCP2263500.1"/>
    <property type="molecule type" value="Genomic_DNA"/>
</dbReference>